<keyword evidence="2" id="KW-1185">Reference proteome</keyword>
<accession>A0A844ZKG8</accession>
<protein>
    <submittedName>
        <fullName evidence="1">DUF3572 family protein</fullName>
    </submittedName>
</protein>
<dbReference type="OrthoDB" id="7356934at2"/>
<dbReference type="RefSeq" id="WP_160682823.1">
    <property type="nucleotide sequence ID" value="NZ_WTYW01000002.1"/>
</dbReference>
<organism evidence="1 2">
    <name type="scientific">Parapontixanthobacter aurantiacus</name>
    <dbReference type="NCBI Taxonomy" id="1463599"/>
    <lineage>
        <taxon>Bacteria</taxon>
        <taxon>Pseudomonadati</taxon>
        <taxon>Pseudomonadota</taxon>
        <taxon>Alphaproteobacteria</taxon>
        <taxon>Sphingomonadales</taxon>
        <taxon>Erythrobacteraceae</taxon>
        <taxon>Parapontixanthobacter</taxon>
    </lineage>
</organism>
<dbReference type="EMBL" id="WTYW01000002">
    <property type="protein sequence ID" value="MXO86189.1"/>
    <property type="molecule type" value="Genomic_DNA"/>
</dbReference>
<proteinExistence type="predicted"/>
<gene>
    <name evidence="1" type="ORF">GRI38_09125</name>
</gene>
<comment type="caution">
    <text evidence="1">The sequence shown here is derived from an EMBL/GenBank/DDBJ whole genome shotgun (WGS) entry which is preliminary data.</text>
</comment>
<name>A0A844ZKG8_9SPHN</name>
<reference evidence="1 2" key="1">
    <citation type="submission" date="2019-12" db="EMBL/GenBank/DDBJ databases">
        <title>Genomic-based taxomic classification of the family Erythrobacteraceae.</title>
        <authorList>
            <person name="Xu L."/>
        </authorList>
    </citation>
    <scope>NUCLEOTIDE SEQUENCE [LARGE SCALE GENOMIC DNA]</scope>
    <source>
        <strain evidence="1 2">MCCC 1A09962</strain>
    </source>
</reference>
<evidence type="ECO:0000313" key="1">
    <source>
        <dbReference type="EMBL" id="MXO86189.1"/>
    </source>
</evidence>
<evidence type="ECO:0000313" key="2">
    <source>
        <dbReference type="Proteomes" id="UP000433104"/>
    </source>
</evidence>
<dbReference type="AlphaFoldDB" id="A0A844ZKG8"/>
<dbReference type="InterPro" id="IPR021955">
    <property type="entry name" value="DUF3572"/>
</dbReference>
<dbReference type="Pfam" id="PF12096">
    <property type="entry name" value="DUF3572"/>
    <property type="match status" value="1"/>
</dbReference>
<sequence length="98" mass="10840">MFTIYKPLKRAENQVSHDPGVLSLTALGWILQDEDRATRLLSLTGLTPERLRNAVEEPAVQGAILEYLTNYEPDLVRCAEALGVEPAELVAAHAELTR</sequence>
<dbReference type="Proteomes" id="UP000433104">
    <property type="component" value="Unassembled WGS sequence"/>
</dbReference>